<dbReference type="GO" id="GO:0008033">
    <property type="term" value="P:tRNA processing"/>
    <property type="evidence" value="ECO:0007669"/>
    <property type="project" value="UniProtKB-UniRule"/>
</dbReference>
<keyword evidence="5 10" id="KW-0808">Transferase</keyword>
<evidence type="ECO:0000256" key="3">
    <source>
        <dbReference type="ARBA" id="ARBA00022555"/>
    </source>
</evidence>
<dbReference type="InterPro" id="IPR002052">
    <property type="entry name" value="DNA_methylase_N6_adenine_CS"/>
</dbReference>
<dbReference type="PANTHER" id="PTHR13370">
    <property type="entry name" value="RNA METHYLASE-RELATED"/>
    <property type="match status" value="1"/>
</dbReference>
<evidence type="ECO:0000313" key="14">
    <source>
        <dbReference type="Proteomes" id="UP001149079"/>
    </source>
</evidence>
<dbReference type="EC" id="2.1.1.214" evidence="9"/>
<keyword evidence="8 10" id="KW-0694">RNA-binding</keyword>
<dbReference type="InterPro" id="IPR016691">
    <property type="entry name" value="TRMT11"/>
</dbReference>
<dbReference type="GO" id="GO:0032259">
    <property type="term" value="P:methylation"/>
    <property type="evidence" value="ECO:0007669"/>
    <property type="project" value="UniProtKB-UniRule"/>
</dbReference>
<evidence type="ECO:0000256" key="10">
    <source>
        <dbReference type="PROSITE-ProRule" id="PRU00959"/>
    </source>
</evidence>
<dbReference type="SUPFAM" id="SSF53335">
    <property type="entry name" value="S-adenosyl-L-methionine-dependent methyltransferases"/>
    <property type="match status" value="1"/>
</dbReference>
<dbReference type="OrthoDB" id="296065at2759"/>
<evidence type="ECO:0000256" key="11">
    <source>
        <dbReference type="SAM" id="MobiDB-lite"/>
    </source>
</evidence>
<dbReference type="PROSITE" id="PS00092">
    <property type="entry name" value="N6_MTASE"/>
    <property type="match status" value="1"/>
</dbReference>
<dbReference type="GeneID" id="81403391"/>
<dbReference type="GO" id="GO:0000049">
    <property type="term" value="F:tRNA binding"/>
    <property type="evidence" value="ECO:0007669"/>
    <property type="project" value="UniProtKB-UniRule"/>
</dbReference>
<accession>A0A9W9L5S1</accession>
<dbReference type="PANTHER" id="PTHR13370:SF3">
    <property type="entry name" value="TRNA (GUANINE(10)-N2)-METHYLTRANSFERASE HOMOLOG"/>
    <property type="match status" value="1"/>
</dbReference>
<sequence>MEYLVRFAQTHETFRRPEIQACAAVAGVDIDILSYNEFSPYCVVRLPDEAAARAVAQRSILVKDIFELWGEGANYEELHADVRRRTEHRWKDYMNVPFKFMIDYFSGTRSQEKKGEIIKSFSYMGFKGPIRLKNPDEEFWVMEEYIDDVEVSALGVSRVEEPRKIFLCRKIAESCREDILKYDLKKRRYISTTSMDAELSLITANMALAAPGKLFFDPFVGTGSFIIAASHFGALTMGGDIDGRSFRGKESGKLGIYENFDQYGIKSKFIDTFTSDLTNTPLRRTGVLDGIVCDPPYGVREGLRVLGNRKGKPAVNVIIDGVPAHLRPGFIPPKKPYGFEALQNDVLNFAARSLVTNGRMSMWMPTTNDEKHEFPVPMHENLEIVSISVQPFHTWSRRLITYRRLPEGQLSDISKARKKMDDQGHSADELNAFRRTVPYAQRPWDSGQLRQTKPQRDRGLM</sequence>
<keyword evidence="6 10" id="KW-0949">S-adenosyl-L-methionine</keyword>
<dbReference type="RefSeq" id="XP_056523278.1">
    <property type="nucleotide sequence ID" value="XM_056664221.1"/>
</dbReference>
<name>A0A9W9L5S1_9EURO</name>
<keyword evidence="2" id="KW-0963">Cytoplasm</keyword>
<keyword evidence="7 10" id="KW-0819">tRNA processing</keyword>
<evidence type="ECO:0000259" key="12">
    <source>
        <dbReference type="Pfam" id="PF25904"/>
    </source>
</evidence>
<evidence type="ECO:0000256" key="8">
    <source>
        <dbReference type="ARBA" id="ARBA00022884"/>
    </source>
</evidence>
<protein>
    <recommendedName>
        <fullName evidence="9">tRNA (guanine(10)-N(2))-methyltransferase</fullName>
        <ecNumber evidence="9">2.1.1.214</ecNumber>
    </recommendedName>
</protein>
<evidence type="ECO:0000256" key="1">
    <source>
        <dbReference type="ARBA" id="ARBA00004496"/>
    </source>
</evidence>
<keyword evidence="14" id="KW-1185">Reference proteome</keyword>
<keyword evidence="4 10" id="KW-0489">Methyltransferase</keyword>
<dbReference type="GO" id="GO:0160102">
    <property type="term" value="F:tRNA (guanine(10)-N2)-methyltransferase activity"/>
    <property type="evidence" value="ECO:0007669"/>
    <property type="project" value="UniProtKB-EC"/>
</dbReference>
<organism evidence="13 14">
    <name type="scientific">Penicillium bovifimosum</name>
    <dbReference type="NCBI Taxonomy" id="126998"/>
    <lineage>
        <taxon>Eukaryota</taxon>
        <taxon>Fungi</taxon>
        <taxon>Dikarya</taxon>
        <taxon>Ascomycota</taxon>
        <taxon>Pezizomycotina</taxon>
        <taxon>Eurotiomycetes</taxon>
        <taxon>Eurotiomycetidae</taxon>
        <taxon>Eurotiales</taxon>
        <taxon>Aspergillaceae</taxon>
        <taxon>Penicillium</taxon>
    </lineage>
</organism>
<evidence type="ECO:0000256" key="4">
    <source>
        <dbReference type="ARBA" id="ARBA00022603"/>
    </source>
</evidence>
<dbReference type="InterPro" id="IPR059073">
    <property type="entry name" value="TRMT11_N"/>
</dbReference>
<comment type="similarity">
    <text evidence="10">Belongs to the class I-like SAM-binding methyltransferase superfamily. TRM11 methyltransferase family.</text>
</comment>
<evidence type="ECO:0000256" key="7">
    <source>
        <dbReference type="ARBA" id="ARBA00022694"/>
    </source>
</evidence>
<dbReference type="AlphaFoldDB" id="A0A9W9L5S1"/>
<evidence type="ECO:0000256" key="6">
    <source>
        <dbReference type="ARBA" id="ARBA00022691"/>
    </source>
</evidence>
<reference evidence="13" key="1">
    <citation type="submission" date="2022-11" db="EMBL/GenBank/DDBJ databases">
        <authorList>
            <person name="Petersen C."/>
        </authorList>
    </citation>
    <scope>NUCLEOTIDE SEQUENCE</scope>
    <source>
        <strain evidence="13">IBT 22155</strain>
    </source>
</reference>
<dbReference type="PROSITE" id="PS51627">
    <property type="entry name" value="SAM_MT_TRM11"/>
    <property type="match status" value="1"/>
</dbReference>
<keyword evidence="3 10" id="KW-0820">tRNA-binding</keyword>
<dbReference type="GO" id="GO:0005737">
    <property type="term" value="C:cytoplasm"/>
    <property type="evidence" value="ECO:0007669"/>
    <property type="project" value="UniProtKB-SubCell"/>
</dbReference>
<feature type="region of interest" description="Disordered" evidence="11">
    <location>
        <begin position="441"/>
        <end position="461"/>
    </location>
</feature>
<evidence type="ECO:0000256" key="2">
    <source>
        <dbReference type="ARBA" id="ARBA00022490"/>
    </source>
</evidence>
<comment type="caution">
    <text evidence="13">The sequence shown here is derived from an EMBL/GenBank/DDBJ whole genome shotgun (WGS) entry which is preliminary data.</text>
</comment>
<proteinExistence type="inferred from homology"/>
<evidence type="ECO:0000256" key="5">
    <source>
        <dbReference type="ARBA" id="ARBA00022679"/>
    </source>
</evidence>
<dbReference type="InterPro" id="IPR029063">
    <property type="entry name" value="SAM-dependent_MTases_sf"/>
</dbReference>
<evidence type="ECO:0000256" key="9">
    <source>
        <dbReference type="ARBA" id="ARBA00066937"/>
    </source>
</evidence>
<dbReference type="Proteomes" id="UP001149079">
    <property type="component" value="Unassembled WGS sequence"/>
</dbReference>
<dbReference type="EMBL" id="JAPQKL010000003">
    <property type="protein sequence ID" value="KAJ5138629.1"/>
    <property type="molecule type" value="Genomic_DNA"/>
</dbReference>
<dbReference type="Pfam" id="PF25904">
    <property type="entry name" value="Tmrp11_N"/>
    <property type="match status" value="1"/>
</dbReference>
<comment type="subcellular location">
    <subcellularLocation>
        <location evidence="1">Cytoplasm</location>
    </subcellularLocation>
</comment>
<evidence type="ECO:0000313" key="13">
    <source>
        <dbReference type="EMBL" id="KAJ5138629.1"/>
    </source>
</evidence>
<dbReference type="Gene3D" id="3.40.50.150">
    <property type="entry name" value="Vaccinia Virus protein VP39"/>
    <property type="match status" value="1"/>
</dbReference>
<dbReference type="PIRSF" id="PIRSF017259">
    <property type="entry name" value="tRNA_mtfrase_TRM11"/>
    <property type="match status" value="1"/>
</dbReference>
<gene>
    <name evidence="13" type="ORF">N7515_003477</name>
</gene>
<feature type="domain" description="tRNA (guanine(10)-N(2))-methyltransferase TRMT11 N-terminal" evidence="12">
    <location>
        <begin position="1"/>
        <end position="176"/>
    </location>
</feature>
<reference evidence="13" key="2">
    <citation type="journal article" date="2023" name="IMA Fungus">
        <title>Comparative genomic study of the Penicillium genus elucidates a diverse pangenome and 15 lateral gene transfer events.</title>
        <authorList>
            <person name="Petersen C."/>
            <person name="Sorensen T."/>
            <person name="Nielsen M.R."/>
            <person name="Sondergaard T.E."/>
            <person name="Sorensen J.L."/>
            <person name="Fitzpatrick D.A."/>
            <person name="Frisvad J.C."/>
            <person name="Nielsen K.L."/>
        </authorList>
    </citation>
    <scope>NUCLEOTIDE SEQUENCE</scope>
    <source>
        <strain evidence="13">IBT 22155</strain>
    </source>
</reference>